<dbReference type="PRINTS" id="PR00050">
    <property type="entry name" value="COLDSHOCK"/>
</dbReference>
<dbReference type="EMBL" id="HBGW01083361">
    <property type="protein sequence ID" value="CAD9635045.1"/>
    <property type="molecule type" value="Transcribed_RNA"/>
</dbReference>
<accession>A0A7S2VJZ6</accession>
<dbReference type="SUPFAM" id="SSF50249">
    <property type="entry name" value="Nucleic acid-binding proteins"/>
    <property type="match status" value="1"/>
</dbReference>
<dbReference type="PROSITE" id="PS50102">
    <property type="entry name" value="RRM"/>
    <property type="match status" value="1"/>
</dbReference>
<dbReference type="PROSITE" id="PS51857">
    <property type="entry name" value="CSD_2"/>
    <property type="match status" value="1"/>
</dbReference>
<dbReference type="InterPro" id="IPR000504">
    <property type="entry name" value="RRM_dom"/>
</dbReference>
<gene>
    <name evidence="5" type="ORF">BRAN1462_LOCUS52867</name>
</gene>
<dbReference type="SUPFAM" id="SSF54928">
    <property type="entry name" value="RNA-binding domain, RBD"/>
    <property type="match status" value="1"/>
</dbReference>
<evidence type="ECO:0000256" key="1">
    <source>
        <dbReference type="PROSITE-ProRule" id="PRU00176"/>
    </source>
</evidence>
<reference evidence="5" key="1">
    <citation type="submission" date="2021-01" db="EMBL/GenBank/DDBJ databases">
        <authorList>
            <person name="Corre E."/>
            <person name="Pelletier E."/>
            <person name="Niang G."/>
            <person name="Scheremetjew M."/>
            <person name="Finn R."/>
            <person name="Kale V."/>
            <person name="Holt S."/>
            <person name="Cochrane G."/>
            <person name="Meng A."/>
            <person name="Brown T."/>
            <person name="Cohen L."/>
        </authorList>
    </citation>
    <scope>NUCLEOTIDE SEQUENCE</scope>
    <source>
        <strain evidence="5">RCC3387</strain>
    </source>
</reference>
<evidence type="ECO:0000256" key="2">
    <source>
        <dbReference type="SAM" id="MobiDB-lite"/>
    </source>
</evidence>
<evidence type="ECO:0008006" key="6">
    <source>
        <dbReference type="Google" id="ProtNLM"/>
    </source>
</evidence>
<organism evidence="5">
    <name type="scientific">Zooxanthella nutricula</name>
    <dbReference type="NCBI Taxonomy" id="1333877"/>
    <lineage>
        <taxon>Eukaryota</taxon>
        <taxon>Sar</taxon>
        <taxon>Alveolata</taxon>
        <taxon>Dinophyceae</taxon>
        <taxon>Peridiniales</taxon>
        <taxon>Peridiniales incertae sedis</taxon>
        <taxon>Zooxanthella</taxon>
    </lineage>
</organism>
<dbReference type="Pfam" id="PF00076">
    <property type="entry name" value="RRM_1"/>
    <property type="match status" value="1"/>
</dbReference>
<dbReference type="AlphaFoldDB" id="A0A7S2VJZ6"/>
<dbReference type="InterPro" id="IPR011129">
    <property type="entry name" value="CSD"/>
</dbReference>
<dbReference type="InterPro" id="IPR012677">
    <property type="entry name" value="Nucleotide-bd_a/b_plait_sf"/>
</dbReference>
<dbReference type="InterPro" id="IPR002059">
    <property type="entry name" value="CSP_DNA-bd"/>
</dbReference>
<feature type="domain" description="RRM" evidence="3">
    <location>
        <begin position="1"/>
        <end position="74"/>
    </location>
</feature>
<name>A0A7S2VJZ6_9DINO</name>
<dbReference type="SMART" id="SM00357">
    <property type="entry name" value="CSP"/>
    <property type="match status" value="1"/>
</dbReference>
<dbReference type="PANTHER" id="PTHR46565:SF20">
    <property type="entry name" value="COLD SHOCK DOMAIN-CONTAINING PROTEIN 4"/>
    <property type="match status" value="1"/>
</dbReference>
<evidence type="ECO:0000259" key="3">
    <source>
        <dbReference type="PROSITE" id="PS50102"/>
    </source>
</evidence>
<dbReference type="InterPro" id="IPR012340">
    <property type="entry name" value="NA-bd_OB-fold"/>
</dbReference>
<feature type="domain" description="CSD" evidence="4">
    <location>
        <begin position="110"/>
        <end position="180"/>
    </location>
</feature>
<feature type="region of interest" description="Disordered" evidence="2">
    <location>
        <begin position="71"/>
        <end position="105"/>
    </location>
</feature>
<sequence length="181" mass="19330">MSVFVNGFDFETPEHAIEEHFQAIGNVTDVRMVGKGGAVVRFADPAAADKAVQELNETTISGNRRYINVKIDGEKGSKGGGKGYGKDSGRKGDKGGGRRFEDRTTYSGEMQTGTVAKFLTDRGFGYISPDNGEGDVFVHFSAIQSSGFRELEEGQRVSFGVEPDPKGKGKGSVRAVAVSIV</sequence>
<dbReference type="GO" id="GO:0003723">
    <property type="term" value="F:RNA binding"/>
    <property type="evidence" value="ECO:0007669"/>
    <property type="project" value="UniProtKB-UniRule"/>
</dbReference>
<dbReference type="CDD" id="cd00590">
    <property type="entry name" value="RRM_SF"/>
    <property type="match status" value="1"/>
</dbReference>
<protein>
    <recommendedName>
        <fullName evidence="6">RRM domain-containing protein</fullName>
    </recommendedName>
</protein>
<dbReference type="Gene3D" id="3.30.70.330">
    <property type="match status" value="1"/>
</dbReference>
<dbReference type="Pfam" id="PF00313">
    <property type="entry name" value="CSD"/>
    <property type="match status" value="1"/>
</dbReference>
<evidence type="ECO:0000259" key="4">
    <source>
        <dbReference type="PROSITE" id="PS51857"/>
    </source>
</evidence>
<feature type="compositionally biased region" description="Basic and acidic residues" evidence="2">
    <location>
        <begin position="84"/>
        <end position="104"/>
    </location>
</feature>
<dbReference type="InterPro" id="IPR035979">
    <property type="entry name" value="RBD_domain_sf"/>
</dbReference>
<evidence type="ECO:0000313" key="5">
    <source>
        <dbReference type="EMBL" id="CAD9635045.1"/>
    </source>
</evidence>
<dbReference type="Gene3D" id="2.40.50.140">
    <property type="entry name" value="Nucleic acid-binding proteins"/>
    <property type="match status" value="1"/>
</dbReference>
<dbReference type="CDD" id="cd04458">
    <property type="entry name" value="CSP_CDS"/>
    <property type="match status" value="1"/>
</dbReference>
<dbReference type="PANTHER" id="PTHR46565">
    <property type="entry name" value="COLD SHOCK DOMAIN PROTEIN 2"/>
    <property type="match status" value="1"/>
</dbReference>
<dbReference type="SMART" id="SM00360">
    <property type="entry name" value="RRM"/>
    <property type="match status" value="1"/>
</dbReference>
<keyword evidence="1" id="KW-0694">RNA-binding</keyword>
<proteinExistence type="predicted"/>